<evidence type="ECO:0000256" key="1">
    <source>
        <dbReference type="SAM" id="Phobius"/>
    </source>
</evidence>
<keyword evidence="3" id="KW-1185">Reference proteome</keyword>
<feature type="transmembrane region" description="Helical" evidence="1">
    <location>
        <begin position="68"/>
        <end position="86"/>
    </location>
</feature>
<dbReference type="AlphaFoldDB" id="A0AAN5D2M6"/>
<keyword evidence="1" id="KW-0472">Membrane</keyword>
<sequence>FKMVDADLLQERHAFWKTLWLPLLAFGVITSMDIINYIHLRLIFFIPLTFALLRVFASEDTQTRFMDATWFGWAVIGIPNMCRNYFSYMLPERGTASMIAYEEILINAALTFILLINCVLPSRRRSGTEIVLMSSLVLVLTGGTAYGVNWACEVGLAEYGCILTCFKMAAYAALQTATWGLNSRTFSVYLLPLFIGILIYSAIGFPLAMQYGFLYDEPLCDKMGAHRCLLVFTLLLQYVVVCLMAACSHNE</sequence>
<proteinExistence type="predicted"/>
<feature type="non-terminal residue" evidence="2">
    <location>
        <position position="1"/>
    </location>
</feature>
<evidence type="ECO:0000313" key="2">
    <source>
        <dbReference type="EMBL" id="GMR55473.1"/>
    </source>
</evidence>
<dbReference type="Proteomes" id="UP001328107">
    <property type="component" value="Unassembled WGS sequence"/>
</dbReference>
<dbReference type="EMBL" id="BTRK01000005">
    <property type="protein sequence ID" value="GMR55473.1"/>
    <property type="molecule type" value="Genomic_DNA"/>
</dbReference>
<protein>
    <submittedName>
        <fullName evidence="2">Uncharacterized protein</fullName>
    </submittedName>
</protein>
<feature type="transmembrane region" description="Helical" evidence="1">
    <location>
        <begin position="130"/>
        <end position="148"/>
    </location>
</feature>
<organism evidence="2 3">
    <name type="scientific">Pristionchus mayeri</name>
    <dbReference type="NCBI Taxonomy" id="1317129"/>
    <lineage>
        <taxon>Eukaryota</taxon>
        <taxon>Metazoa</taxon>
        <taxon>Ecdysozoa</taxon>
        <taxon>Nematoda</taxon>
        <taxon>Chromadorea</taxon>
        <taxon>Rhabditida</taxon>
        <taxon>Rhabditina</taxon>
        <taxon>Diplogasteromorpha</taxon>
        <taxon>Diplogasteroidea</taxon>
        <taxon>Neodiplogasteridae</taxon>
        <taxon>Pristionchus</taxon>
    </lineage>
</organism>
<reference evidence="3" key="1">
    <citation type="submission" date="2022-10" db="EMBL/GenBank/DDBJ databases">
        <title>Genome assembly of Pristionchus species.</title>
        <authorList>
            <person name="Yoshida K."/>
            <person name="Sommer R.J."/>
        </authorList>
    </citation>
    <scope>NUCLEOTIDE SEQUENCE [LARGE SCALE GENOMIC DNA]</scope>
    <source>
        <strain evidence="3">RS5460</strain>
    </source>
</reference>
<feature type="transmembrane region" description="Helical" evidence="1">
    <location>
        <begin position="38"/>
        <end position="56"/>
    </location>
</feature>
<gene>
    <name evidence="2" type="ORF">PMAYCL1PPCAC_25668</name>
</gene>
<feature type="transmembrane region" description="Helical" evidence="1">
    <location>
        <begin position="14"/>
        <end position="32"/>
    </location>
</feature>
<accession>A0AAN5D2M6</accession>
<feature type="transmembrane region" description="Helical" evidence="1">
    <location>
        <begin position="186"/>
        <end position="209"/>
    </location>
</feature>
<feature type="transmembrane region" description="Helical" evidence="1">
    <location>
        <begin position="154"/>
        <end position="174"/>
    </location>
</feature>
<comment type="caution">
    <text evidence="2">The sequence shown here is derived from an EMBL/GenBank/DDBJ whole genome shotgun (WGS) entry which is preliminary data.</text>
</comment>
<evidence type="ECO:0000313" key="3">
    <source>
        <dbReference type="Proteomes" id="UP001328107"/>
    </source>
</evidence>
<name>A0AAN5D2M6_9BILA</name>
<keyword evidence="1" id="KW-0812">Transmembrane</keyword>
<feature type="transmembrane region" description="Helical" evidence="1">
    <location>
        <begin position="229"/>
        <end position="247"/>
    </location>
</feature>
<feature type="transmembrane region" description="Helical" evidence="1">
    <location>
        <begin position="98"/>
        <end position="118"/>
    </location>
</feature>
<keyword evidence="1" id="KW-1133">Transmembrane helix</keyword>